<dbReference type="GO" id="GO:0046813">
    <property type="term" value="P:receptor-mediated virion attachment to host cell"/>
    <property type="evidence" value="ECO:0007669"/>
    <property type="project" value="InterPro"/>
</dbReference>
<evidence type="ECO:0000259" key="1">
    <source>
        <dbReference type="Pfam" id="PF01601"/>
    </source>
</evidence>
<feature type="domain" description="Spike glycoprotein S2 coronavirus" evidence="1">
    <location>
        <begin position="31"/>
        <end position="69"/>
    </location>
</feature>
<name>E5Q348_9ALPC</name>
<protein>
    <submittedName>
        <fullName evidence="2">Spike protein</fullName>
    </submittedName>
</protein>
<dbReference type="GO" id="GO:0075509">
    <property type="term" value="P:endocytosis involved in viral entry into host cell"/>
    <property type="evidence" value="ECO:0007669"/>
    <property type="project" value="InterPro"/>
</dbReference>
<proteinExistence type="predicted"/>
<evidence type="ECO:0000313" key="2">
    <source>
        <dbReference type="EMBL" id="ADR79385.1"/>
    </source>
</evidence>
<accession>E5Q348</accession>
<dbReference type="GO" id="GO:0019031">
    <property type="term" value="C:viral envelope"/>
    <property type="evidence" value="ECO:0007669"/>
    <property type="project" value="InterPro"/>
</dbReference>
<dbReference type="GO" id="GO:0039654">
    <property type="term" value="P:fusion of virus membrane with host endosome membrane"/>
    <property type="evidence" value="ECO:0007669"/>
    <property type="project" value="InterPro"/>
</dbReference>
<feature type="non-terminal residue" evidence="2">
    <location>
        <position position="69"/>
    </location>
</feature>
<feature type="non-terminal residue" evidence="2">
    <location>
        <position position="1"/>
    </location>
</feature>
<dbReference type="EMBL" id="HQ585103">
    <property type="protein sequence ID" value="ADR79385.1"/>
    <property type="molecule type" value="Genomic_RNA"/>
</dbReference>
<dbReference type="GO" id="GO:0055036">
    <property type="term" value="C:virion membrane"/>
    <property type="evidence" value="ECO:0007669"/>
    <property type="project" value="InterPro"/>
</dbReference>
<organism evidence="2">
    <name type="scientific">Alphacoronavirus Eptesicus fuscus/Appalachian Ridge/P1-265225/IT/USA/2009</name>
    <dbReference type="NCBI Taxonomy" id="931914"/>
    <lineage>
        <taxon>Viruses</taxon>
        <taxon>Riboviria</taxon>
        <taxon>Orthornavirae</taxon>
        <taxon>Pisuviricota</taxon>
        <taxon>Pisoniviricetes</taxon>
        <taxon>Nidovirales</taxon>
        <taxon>Cornidovirineae</taxon>
        <taxon>Coronaviridae</taxon>
        <taxon>Orthocoronavirinae</taxon>
        <taxon>Alphacoronavirus</taxon>
    </lineage>
</organism>
<dbReference type="InterPro" id="IPR002552">
    <property type="entry name" value="Spike_S2_CoV"/>
</dbReference>
<dbReference type="Pfam" id="PF01601">
    <property type="entry name" value="CoV_S2"/>
    <property type="match status" value="1"/>
</dbReference>
<sequence length="69" mass="7433">TYSNFGVCADGGVTFLEAVDGPADIIPIQHGNVSIPVNFTIAVHTEYIQHSNRPVVVDCRTYVCSGNPR</sequence>
<dbReference type="GO" id="GO:0016020">
    <property type="term" value="C:membrane"/>
    <property type="evidence" value="ECO:0007669"/>
    <property type="project" value="InterPro"/>
</dbReference>
<dbReference type="GO" id="GO:0019064">
    <property type="term" value="P:fusion of virus membrane with host plasma membrane"/>
    <property type="evidence" value="ECO:0007669"/>
    <property type="project" value="InterPro"/>
</dbReference>
<reference evidence="2" key="1">
    <citation type="journal article" date="2010" name="J. Virol.">
        <title>Metagenomic analysis of the viromes of three North American bat species: viral diversity among different bat species that share a common habitat.</title>
        <authorList>
            <person name="Donaldson E.F."/>
            <person name="Haskew A.N."/>
            <person name="Gates J.E."/>
            <person name="Huynh J."/>
            <person name="Moore C.J."/>
            <person name="Frieman M.B."/>
        </authorList>
    </citation>
    <scope>NUCLEOTIDE SEQUENCE</scope>
    <source>
        <strain evidence="2">Appalachian Ridge Coronavirus</strain>
    </source>
</reference>